<dbReference type="PROSITE" id="PS51257">
    <property type="entry name" value="PROKAR_LIPOPROTEIN"/>
    <property type="match status" value="1"/>
</dbReference>
<dbReference type="Proteomes" id="UP000002139">
    <property type="component" value="Chromosome"/>
</dbReference>
<dbReference type="SMART" id="SM00108">
    <property type="entry name" value="B_lectin"/>
    <property type="match status" value="1"/>
</dbReference>
<dbReference type="InterPro" id="IPR001480">
    <property type="entry name" value="Bulb-type_lectin_dom"/>
</dbReference>
<dbReference type="Gene3D" id="2.90.10.10">
    <property type="entry name" value="Bulb-type lectin domain"/>
    <property type="match status" value="2"/>
</dbReference>
<dbReference type="eggNOG" id="COG1404">
    <property type="taxonomic scope" value="Bacteria"/>
</dbReference>
<dbReference type="RefSeq" id="WP_012236005.1">
    <property type="nucleotide sequence ID" value="NC_010162.1"/>
</dbReference>
<protein>
    <recommendedName>
        <fullName evidence="2">Bulb-type lectin domain-containing protein</fullName>
    </recommendedName>
</protein>
<feature type="domain" description="Bulb-type lectin" evidence="2">
    <location>
        <begin position="47"/>
        <end position="155"/>
    </location>
</feature>
<dbReference type="STRING" id="448385.sce3374"/>
<gene>
    <name evidence="3" type="ordered locus">sce3374</name>
</gene>
<feature type="chain" id="PRO_5002738896" description="Bulb-type lectin domain-containing protein" evidence="1">
    <location>
        <begin position="22"/>
        <end position="406"/>
    </location>
</feature>
<dbReference type="HOGENOM" id="CLU_677752_0_0_7"/>
<feature type="signal peptide" evidence="1">
    <location>
        <begin position="1"/>
        <end position="21"/>
    </location>
</feature>
<evidence type="ECO:0000256" key="1">
    <source>
        <dbReference type="SAM" id="SignalP"/>
    </source>
</evidence>
<evidence type="ECO:0000259" key="2">
    <source>
        <dbReference type="PROSITE" id="PS50927"/>
    </source>
</evidence>
<evidence type="ECO:0000313" key="4">
    <source>
        <dbReference type="Proteomes" id="UP000002139"/>
    </source>
</evidence>
<sequence length="406" mass="44374">MKRFFYPLVLVAIPAALSACGSGHSSESDALAAPDELTETAEGALACGGLAPGESLDRSQSIRSCNGRVKLVHQTDGNVVAYDETGASWTTHTAPRSDTTRLIMQTDGNLVLYAGTRALWSSRTAGNPGARFALQDDCNLVIYNTAGRPIWTTSTSCRTSSVVDLFDYMTPGCSASGPQYATQVTGARWYVPQGKDSSGRRQFVYVKGRNGADYESYTADEQWIRLWKDTSWAYFDTGIQTYCDEQCGALNRPTDCRHQWRGDPVPGGYAYQAPKDTTDWGGAKVLPRYFDKSRGVQTYTFDIYVDAQSETTCGACDSWHEGWTWQRYTVEHLSSVTAPNGQVYTDVIKKVIIDGAGKDEVYYFAKGIGWIGYEVQHSTYKDWINGTTTGVSLPTICPGGGPASSC</sequence>
<organism evidence="3 4">
    <name type="scientific">Sorangium cellulosum (strain So ce56)</name>
    <name type="common">Polyangium cellulosum (strain So ce56)</name>
    <dbReference type="NCBI Taxonomy" id="448385"/>
    <lineage>
        <taxon>Bacteria</taxon>
        <taxon>Pseudomonadati</taxon>
        <taxon>Myxococcota</taxon>
        <taxon>Polyangia</taxon>
        <taxon>Polyangiales</taxon>
        <taxon>Polyangiaceae</taxon>
        <taxon>Sorangium</taxon>
    </lineage>
</organism>
<name>A9GN53_SORC5</name>
<dbReference type="PROSITE" id="PS50927">
    <property type="entry name" value="BULB_LECTIN"/>
    <property type="match status" value="1"/>
</dbReference>
<dbReference type="SUPFAM" id="SSF51110">
    <property type="entry name" value="alpha-D-mannose-specific plant lectins"/>
    <property type="match status" value="1"/>
</dbReference>
<keyword evidence="1" id="KW-0732">Signal</keyword>
<accession>A9GN53</accession>
<dbReference type="InterPro" id="IPR036426">
    <property type="entry name" value="Bulb-type_lectin_dom_sf"/>
</dbReference>
<keyword evidence="4" id="KW-1185">Reference proteome</keyword>
<proteinExistence type="predicted"/>
<dbReference type="EMBL" id="AM746676">
    <property type="protein sequence ID" value="CAN93533.1"/>
    <property type="molecule type" value="Genomic_DNA"/>
</dbReference>
<evidence type="ECO:0000313" key="3">
    <source>
        <dbReference type="EMBL" id="CAN93533.1"/>
    </source>
</evidence>
<dbReference type="OrthoDB" id="8443920at2"/>
<dbReference type="AlphaFoldDB" id="A9GN53"/>
<dbReference type="KEGG" id="scl:sce3374"/>
<reference evidence="3 4" key="1">
    <citation type="journal article" date="2007" name="Nat. Biotechnol.">
        <title>Complete genome sequence of the myxobacterium Sorangium cellulosum.</title>
        <authorList>
            <person name="Schneiker S."/>
            <person name="Perlova O."/>
            <person name="Kaiser O."/>
            <person name="Gerth K."/>
            <person name="Alici A."/>
            <person name="Altmeyer M.O."/>
            <person name="Bartels D."/>
            <person name="Bekel T."/>
            <person name="Beyer S."/>
            <person name="Bode E."/>
            <person name="Bode H.B."/>
            <person name="Bolten C.J."/>
            <person name="Choudhuri J.V."/>
            <person name="Doss S."/>
            <person name="Elnakady Y.A."/>
            <person name="Frank B."/>
            <person name="Gaigalat L."/>
            <person name="Goesmann A."/>
            <person name="Groeger C."/>
            <person name="Gross F."/>
            <person name="Jelsbak L."/>
            <person name="Jelsbak L."/>
            <person name="Kalinowski J."/>
            <person name="Kegler C."/>
            <person name="Knauber T."/>
            <person name="Konietzny S."/>
            <person name="Kopp M."/>
            <person name="Krause L."/>
            <person name="Krug D."/>
            <person name="Linke B."/>
            <person name="Mahmud T."/>
            <person name="Martinez-Arias R."/>
            <person name="McHardy A.C."/>
            <person name="Merai M."/>
            <person name="Meyer F."/>
            <person name="Mormann S."/>
            <person name="Munoz-Dorado J."/>
            <person name="Perez J."/>
            <person name="Pradella S."/>
            <person name="Rachid S."/>
            <person name="Raddatz G."/>
            <person name="Rosenau F."/>
            <person name="Rueckert C."/>
            <person name="Sasse F."/>
            <person name="Scharfe M."/>
            <person name="Schuster S.C."/>
            <person name="Suen G."/>
            <person name="Treuner-Lange A."/>
            <person name="Velicer G.J."/>
            <person name="Vorholter F.-J."/>
            <person name="Weissman K.J."/>
            <person name="Welch R.D."/>
            <person name="Wenzel S.C."/>
            <person name="Whitworth D.E."/>
            <person name="Wilhelm S."/>
            <person name="Wittmann C."/>
            <person name="Bloecker H."/>
            <person name="Puehler A."/>
            <person name="Mueller R."/>
        </authorList>
    </citation>
    <scope>NUCLEOTIDE SEQUENCE [LARGE SCALE GENOMIC DNA]</scope>
    <source>
        <strain evidence="4">So ce56</strain>
    </source>
</reference>